<comment type="caution">
    <text evidence="1">The sequence shown here is derived from an EMBL/GenBank/DDBJ whole genome shotgun (WGS) entry which is preliminary data.</text>
</comment>
<sequence>MEAWKQLFADRNNLVNIHVEIQAEKKVEALEILK</sequence>
<protein>
    <submittedName>
        <fullName evidence="1">Uncharacterized protein</fullName>
    </submittedName>
</protein>
<dbReference type="EMBL" id="BART01016149">
    <property type="protein sequence ID" value="GAG78112.1"/>
    <property type="molecule type" value="Genomic_DNA"/>
</dbReference>
<dbReference type="AlphaFoldDB" id="X1BA15"/>
<reference evidence="1" key="1">
    <citation type="journal article" date="2014" name="Front. Microbiol.">
        <title>High frequency of phylogenetically diverse reductive dehalogenase-homologous genes in deep subseafloor sedimentary metagenomes.</title>
        <authorList>
            <person name="Kawai M."/>
            <person name="Futagami T."/>
            <person name="Toyoda A."/>
            <person name="Takaki Y."/>
            <person name="Nishi S."/>
            <person name="Hori S."/>
            <person name="Arai W."/>
            <person name="Tsubouchi T."/>
            <person name="Morono Y."/>
            <person name="Uchiyama I."/>
            <person name="Ito T."/>
            <person name="Fujiyama A."/>
            <person name="Inagaki F."/>
            <person name="Takami H."/>
        </authorList>
    </citation>
    <scope>NUCLEOTIDE SEQUENCE</scope>
    <source>
        <strain evidence="1">Expedition CK06-06</strain>
    </source>
</reference>
<evidence type="ECO:0000313" key="1">
    <source>
        <dbReference type="EMBL" id="GAG78112.1"/>
    </source>
</evidence>
<feature type="non-terminal residue" evidence="1">
    <location>
        <position position="34"/>
    </location>
</feature>
<gene>
    <name evidence="1" type="ORF">S01H4_31147</name>
</gene>
<proteinExistence type="predicted"/>
<name>X1BA15_9ZZZZ</name>
<organism evidence="1">
    <name type="scientific">marine sediment metagenome</name>
    <dbReference type="NCBI Taxonomy" id="412755"/>
    <lineage>
        <taxon>unclassified sequences</taxon>
        <taxon>metagenomes</taxon>
        <taxon>ecological metagenomes</taxon>
    </lineage>
</organism>
<accession>X1BA15</accession>